<keyword evidence="1" id="KW-1133">Transmembrane helix</keyword>
<name>A0A0G1DHH7_9BACT</name>
<evidence type="ECO:0000313" key="3">
    <source>
        <dbReference type="Proteomes" id="UP000034785"/>
    </source>
</evidence>
<proteinExistence type="predicted"/>
<keyword evidence="1" id="KW-0812">Transmembrane</keyword>
<feature type="non-terminal residue" evidence="2">
    <location>
        <position position="1"/>
    </location>
</feature>
<dbReference type="AlphaFoldDB" id="A0A0G1DHH7"/>
<protein>
    <submittedName>
        <fullName evidence="2">Uncharacterized protein</fullName>
    </submittedName>
</protein>
<accession>A0A0G1DHH7</accession>
<dbReference type="Proteomes" id="UP000034785">
    <property type="component" value="Unassembled WGS sequence"/>
</dbReference>
<reference evidence="2 3" key="1">
    <citation type="journal article" date="2015" name="Nature">
        <title>rRNA introns, odd ribosomes, and small enigmatic genomes across a large radiation of phyla.</title>
        <authorList>
            <person name="Brown C.T."/>
            <person name="Hug L.A."/>
            <person name="Thomas B.C."/>
            <person name="Sharon I."/>
            <person name="Castelle C.J."/>
            <person name="Singh A."/>
            <person name="Wilkins M.J."/>
            <person name="Williams K.H."/>
            <person name="Banfield J.F."/>
        </authorList>
    </citation>
    <scope>NUCLEOTIDE SEQUENCE [LARGE SCALE GENOMIC DNA]</scope>
</reference>
<sequence length="104" mass="10689">LFFPPLIGNSSDFDPTLIGSLISLGIILMTPNVVTMLKAALKAPKMDTGLGKAIGAGPKAVQGAFGTAMQGLSMKYQWGMIKQMGERKPAPPVVPGPTPAGGSH</sequence>
<evidence type="ECO:0000313" key="2">
    <source>
        <dbReference type="EMBL" id="KKS70261.1"/>
    </source>
</evidence>
<comment type="caution">
    <text evidence="2">The sequence shown here is derived from an EMBL/GenBank/DDBJ whole genome shotgun (WGS) entry which is preliminary data.</text>
</comment>
<evidence type="ECO:0000256" key="1">
    <source>
        <dbReference type="SAM" id="Phobius"/>
    </source>
</evidence>
<feature type="transmembrane region" description="Helical" evidence="1">
    <location>
        <begin position="16"/>
        <end position="37"/>
    </location>
</feature>
<organism evidence="2 3">
    <name type="scientific">Candidatus Daviesbacteria bacterium GW2011_GWA2_42_7</name>
    <dbReference type="NCBI Taxonomy" id="1618425"/>
    <lineage>
        <taxon>Bacteria</taxon>
        <taxon>Candidatus Daviesiibacteriota</taxon>
    </lineage>
</organism>
<gene>
    <name evidence="2" type="ORF">UV41_C0031G0001</name>
</gene>
<keyword evidence="1" id="KW-0472">Membrane</keyword>
<dbReference type="EMBL" id="LCEJ01000031">
    <property type="protein sequence ID" value="KKS70261.1"/>
    <property type="molecule type" value="Genomic_DNA"/>
</dbReference>